<gene>
    <name evidence="7" type="ORF">G5C65_11505</name>
</gene>
<dbReference type="Proteomes" id="UP000477722">
    <property type="component" value="Unassembled WGS sequence"/>
</dbReference>
<keyword evidence="1" id="KW-0678">Repressor</keyword>
<dbReference type="EMBL" id="JAAKZZ010000088">
    <property type="protein sequence ID" value="NGO68971.1"/>
    <property type="molecule type" value="Genomic_DNA"/>
</dbReference>
<keyword evidence="8" id="KW-1185">Reference proteome</keyword>
<dbReference type="GO" id="GO:0003700">
    <property type="term" value="F:DNA-binding transcription factor activity"/>
    <property type="evidence" value="ECO:0007669"/>
    <property type="project" value="InterPro"/>
</dbReference>
<keyword evidence="4" id="KW-0804">Transcription</keyword>
<dbReference type="InterPro" id="IPR009061">
    <property type="entry name" value="DNA-bd_dom_put_sf"/>
</dbReference>
<keyword evidence="5" id="KW-0175">Coiled coil</keyword>
<dbReference type="InterPro" id="IPR047057">
    <property type="entry name" value="MerR_fam"/>
</dbReference>
<evidence type="ECO:0000256" key="4">
    <source>
        <dbReference type="ARBA" id="ARBA00023163"/>
    </source>
</evidence>
<keyword evidence="2" id="KW-0805">Transcription regulation</keyword>
<reference evidence="7 8" key="1">
    <citation type="submission" date="2020-02" db="EMBL/GenBank/DDBJ databases">
        <title>Whole-genome analyses of novel actinobacteria.</title>
        <authorList>
            <person name="Sahin N."/>
            <person name="Tatar D."/>
        </authorList>
    </citation>
    <scope>NUCLEOTIDE SEQUENCE [LARGE SCALE GENOMIC DNA]</scope>
    <source>
        <strain evidence="7 8">SB3404</strain>
    </source>
</reference>
<protein>
    <submittedName>
        <fullName evidence="7">MerR family transcriptional regulator</fullName>
    </submittedName>
</protein>
<dbReference type="PRINTS" id="PR00040">
    <property type="entry name" value="HTHMERR"/>
</dbReference>
<evidence type="ECO:0000256" key="5">
    <source>
        <dbReference type="SAM" id="Coils"/>
    </source>
</evidence>
<dbReference type="SMART" id="SM00422">
    <property type="entry name" value="HTH_MERR"/>
    <property type="match status" value="1"/>
</dbReference>
<dbReference type="PROSITE" id="PS50937">
    <property type="entry name" value="HTH_MERR_2"/>
    <property type="match status" value="1"/>
</dbReference>
<dbReference type="PANTHER" id="PTHR30204:SF69">
    <property type="entry name" value="MERR-FAMILY TRANSCRIPTIONAL REGULATOR"/>
    <property type="match status" value="1"/>
</dbReference>
<evidence type="ECO:0000313" key="7">
    <source>
        <dbReference type="EMBL" id="NGO68971.1"/>
    </source>
</evidence>
<dbReference type="Pfam" id="PF13411">
    <property type="entry name" value="MerR_1"/>
    <property type="match status" value="1"/>
</dbReference>
<evidence type="ECO:0000259" key="6">
    <source>
        <dbReference type="PROSITE" id="PS50937"/>
    </source>
</evidence>
<evidence type="ECO:0000256" key="2">
    <source>
        <dbReference type="ARBA" id="ARBA00023015"/>
    </source>
</evidence>
<dbReference type="SUPFAM" id="SSF46955">
    <property type="entry name" value="Putative DNA-binding domain"/>
    <property type="match status" value="1"/>
</dbReference>
<feature type="coiled-coil region" evidence="5">
    <location>
        <begin position="87"/>
        <end position="114"/>
    </location>
</feature>
<comment type="caution">
    <text evidence="7">The sequence shown here is derived from an EMBL/GenBank/DDBJ whole genome shotgun (WGS) entry which is preliminary data.</text>
</comment>
<keyword evidence="3" id="KW-0238">DNA-binding</keyword>
<evidence type="ECO:0000313" key="8">
    <source>
        <dbReference type="Proteomes" id="UP000477722"/>
    </source>
</evidence>
<dbReference type="Gene3D" id="1.10.1660.10">
    <property type="match status" value="1"/>
</dbReference>
<name>A0A6G4WWZ0_9ACTN</name>
<feature type="domain" description="HTH merR-type" evidence="6">
    <location>
        <begin position="1"/>
        <end position="68"/>
    </location>
</feature>
<evidence type="ECO:0000256" key="1">
    <source>
        <dbReference type="ARBA" id="ARBA00022491"/>
    </source>
</evidence>
<dbReference type="AlphaFoldDB" id="A0A6G4WWZ0"/>
<dbReference type="InterPro" id="IPR000551">
    <property type="entry name" value="MerR-type_HTH_dom"/>
</dbReference>
<proteinExistence type="predicted"/>
<dbReference type="GO" id="GO:0003677">
    <property type="term" value="F:DNA binding"/>
    <property type="evidence" value="ECO:0007669"/>
    <property type="project" value="UniProtKB-KW"/>
</dbReference>
<evidence type="ECO:0000256" key="3">
    <source>
        <dbReference type="ARBA" id="ARBA00023125"/>
    </source>
</evidence>
<accession>A0A6G4WWZ0</accession>
<dbReference type="PANTHER" id="PTHR30204">
    <property type="entry name" value="REDOX-CYCLING DRUG-SENSING TRANSCRIPTIONAL ACTIVATOR SOXR"/>
    <property type="match status" value="1"/>
</dbReference>
<sequence>MRIGELAARTGASRRSLRYYEQQGLLEAERTGEGWRSYGESAVNRVLNVRQLIGAGLTVEDIRQVAPCLDMKTRDFLSCRNSPASVLEMYEGRLAAVEARAAELERYRAALAERIALLRSGQPEGELGEVLRRAQK</sequence>
<dbReference type="RefSeq" id="WP_165298667.1">
    <property type="nucleotide sequence ID" value="NZ_JAAKZZ010000088.1"/>
</dbReference>
<organism evidence="7 8">
    <name type="scientific">Streptomyces boncukensis</name>
    <dbReference type="NCBI Taxonomy" id="2711219"/>
    <lineage>
        <taxon>Bacteria</taxon>
        <taxon>Bacillati</taxon>
        <taxon>Actinomycetota</taxon>
        <taxon>Actinomycetes</taxon>
        <taxon>Kitasatosporales</taxon>
        <taxon>Streptomycetaceae</taxon>
        <taxon>Streptomyces</taxon>
    </lineage>
</organism>